<dbReference type="InterPro" id="IPR036423">
    <property type="entry name" value="SOD-like_Cu/Zn_dom_sf"/>
</dbReference>
<keyword evidence="9" id="KW-0049">Antioxidant</keyword>
<evidence type="ECO:0000256" key="2">
    <source>
        <dbReference type="ARBA" id="ARBA00004191"/>
    </source>
</evidence>
<dbReference type="InterPro" id="IPR001424">
    <property type="entry name" value="SOD_Cu_Zn_dom"/>
</dbReference>
<reference evidence="17" key="1">
    <citation type="journal article" date="2018" name="Nat. Microbiol.">
        <title>Leveraging single-cell genomics to expand the fungal tree of life.</title>
        <authorList>
            <person name="Ahrendt S.R."/>
            <person name="Quandt C.A."/>
            <person name="Ciobanu D."/>
            <person name="Clum A."/>
            <person name="Salamov A."/>
            <person name="Andreopoulos B."/>
            <person name="Cheng J.F."/>
            <person name="Woyke T."/>
            <person name="Pelin A."/>
            <person name="Henrissat B."/>
            <person name="Reynolds N.K."/>
            <person name="Benny G.L."/>
            <person name="Smith M.E."/>
            <person name="James T.Y."/>
            <person name="Grigoriev I.V."/>
        </authorList>
    </citation>
    <scope>NUCLEOTIDE SEQUENCE [LARGE SCALE GENOMIC DNA]</scope>
    <source>
        <strain evidence="17">Baker2002</strain>
    </source>
</reference>
<evidence type="ECO:0000256" key="8">
    <source>
        <dbReference type="ARBA" id="ARBA00022622"/>
    </source>
</evidence>
<keyword evidence="14" id="KW-0732">Signal</keyword>
<organism evidence="16 17">
    <name type="scientific">Metschnikowia bicuspidata</name>
    <dbReference type="NCBI Taxonomy" id="27322"/>
    <lineage>
        <taxon>Eukaryota</taxon>
        <taxon>Fungi</taxon>
        <taxon>Dikarya</taxon>
        <taxon>Ascomycota</taxon>
        <taxon>Saccharomycotina</taxon>
        <taxon>Pichiomycetes</taxon>
        <taxon>Metschnikowiaceae</taxon>
        <taxon>Metschnikowia</taxon>
    </lineage>
</organism>
<dbReference type="Gene3D" id="2.60.40.200">
    <property type="entry name" value="Superoxide dismutase, copper/zinc binding domain"/>
    <property type="match status" value="1"/>
</dbReference>
<feature type="signal peptide" evidence="14">
    <location>
        <begin position="1"/>
        <end position="19"/>
    </location>
</feature>
<accession>A0A4P9ZK41</accession>
<dbReference type="InterPro" id="IPR024134">
    <property type="entry name" value="SOD_Cu/Zn_/chaperone"/>
</dbReference>
<evidence type="ECO:0000256" key="4">
    <source>
        <dbReference type="ARBA" id="ARBA00010457"/>
    </source>
</evidence>
<evidence type="ECO:0000256" key="3">
    <source>
        <dbReference type="ARBA" id="ARBA00004589"/>
    </source>
</evidence>
<keyword evidence="7" id="KW-0964">Secreted</keyword>
<evidence type="ECO:0000256" key="7">
    <source>
        <dbReference type="ARBA" id="ARBA00022525"/>
    </source>
</evidence>
<keyword evidence="6" id="KW-0134">Cell wall</keyword>
<dbReference type="AlphaFoldDB" id="A0A4P9ZK41"/>
<comment type="cofactor">
    <cofactor evidence="1">
        <name>Cu cation</name>
        <dbReference type="ChEBI" id="CHEBI:23378"/>
    </cofactor>
</comment>
<keyword evidence="8" id="KW-0449">Lipoprotein</keyword>
<evidence type="ECO:0000256" key="11">
    <source>
        <dbReference type="ARBA" id="ARBA00023008"/>
    </source>
</evidence>
<feature type="domain" description="Superoxide dismutase copper/zinc binding" evidence="15">
    <location>
        <begin position="44"/>
        <end position="156"/>
    </location>
</feature>
<dbReference type="OrthoDB" id="159229at2759"/>
<keyword evidence="8" id="KW-0325">Glycoprotein</keyword>
<dbReference type="GO" id="GO:0098552">
    <property type="term" value="C:side of membrane"/>
    <property type="evidence" value="ECO:0007669"/>
    <property type="project" value="UniProtKB-KW"/>
</dbReference>
<gene>
    <name evidence="16" type="ORF">METBISCDRAFT_21474</name>
</gene>
<keyword evidence="11" id="KW-0186">Copper</keyword>
<dbReference type="PANTHER" id="PTHR10003">
    <property type="entry name" value="SUPEROXIDE DISMUTASE CU-ZN -RELATED"/>
    <property type="match status" value="1"/>
</dbReference>
<evidence type="ECO:0000256" key="9">
    <source>
        <dbReference type="ARBA" id="ARBA00022862"/>
    </source>
</evidence>
<dbReference type="Pfam" id="PF00080">
    <property type="entry name" value="Sod_Cu"/>
    <property type="match status" value="1"/>
</dbReference>
<proteinExistence type="inferred from homology"/>
<dbReference type="Proteomes" id="UP000268321">
    <property type="component" value="Unassembled WGS sequence"/>
</dbReference>
<keyword evidence="8" id="KW-0472">Membrane</keyword>
<feature type="chain" id="PRO_5020543169" description="superoxide dismutase" evidence="14">
    <location>
        <begin position="20"/>
        <end position="198"/>
    </location>
</feature>
<keyword evidence="17" id="KW-1185">Reference proteome</keyword>
<keyword evidence="12" id="KW-0843">Virulence</keyword>
<evidence type="ECO:0000256" key="5">
    <source>
        <dbReference type="ARBA" id="ARBA00012682"/>
    </source>
</evidence>
<dbReference type="FunFam" id="2.60.40.200:FF:000007">
    <property type="entry name" value="Cell surface Cu-only superoxide dismutase 5"/>
    <property type="match status" value="1"/>
</dbReference>
<dbReference type="GO" id="GO:0005576">
    <property type="term" value="C:extracellular region"/>
    <property type="evidence" value="ECO:0007669"/>
    <property type="project" value="UniProtKB-ARBA"/>
</dbReference>
<sequence length="198" mass="20595">MVSCLFVLATAAVAAVAAADSAPVLTDSPTNIVYTANFNQTSGVKGFVSFMSLNGTVSVDVNLTGFPANGGPFMYHVHERPVPTNGNCSGTLGHLNSYNGFETAPTDDTKEVGDLSGKHGMMEGPVYNATYIERYLSLNPSNPAFVGGLSVVVHLHNGTRIACANITARLRVVEVLGANRLLSHVALPMFAGAAAALL</sequence>
<dbReference type="SUPFAM" id="SSF49329">
    <property type="entry name" value="Cu,Zn superoxide dismutase-like"/>
    <property type="match status" value="1"/>
</dbReference>
<keyword evidence="8" id="KW-0336">GPI-anchor</keyword>
<evidence type="ECO:0000313" key="17">
    <source>
        <dbReference type="Proteomes" id="UP000268321"/>
    </source>
</evidence>
<evidence type="ECO:0000256" key="14">
    <source>
        <dbReference type="SAM" id="SignalP"/>
    </source>
</evidence>
<evidence type="ECO:0000313" key="16">
    <source>
        <dbReference type="EMBL" id="RKP32490.1"/>
    </source>
</evidence>
<dbReference type="GO" id="GO:0004784">
    <property type="term" value="F:superoxide dismutase activity"/>
    <property type="evidence" value="ECO:0007669"/>
    <property type="project" value="UniProtKB-EC"/>
</dbReference>
<dbReference type="EMBL" id="ML004431">
    <property type="protein sequence ID" value="RKP32490.1"/>
    <property type="molecule type" value="Genomic_DNA"/>
</dbReference>
<comment type="catalytic activity">
    <reaction evidence="13">
        <text>2 superoxide + 2 H(+) = H2O2 + O2</text>
        <dbReference type="Rhea" id="RHEA:20696"/>
        <dbReference type="ChEBI" id="CHEBI:15378"/>
        <dbReference type="ChEBI" id="CHEBI:15379"/>
        <dbReference type="ChEBI" id="CHEBI:16240"/>
        <dbReference type="ChEBI" id="CHEBI:18421"/>
        <dbReference type="EC" id="1.15.1.1"/>
    </reaction>
</comment>
<comment type="subcellular location">
    <subcellularLocation>
        <location evidence="3">Membrane</location>
        <topology evidence="3">Lipid-anchor</topology>
        <topology evidence="3">GPI-anchor</topology>
    </subcellularLocation>
    <subcellularLocation>
        <location evidence="2">Secreted</location>
        <location evidence="2">Cell wall</location>
    </subcellularLocation>
</comment>
<evidence type="ECO:0000256" key="12">
    <source>
        <dbReference type="ARBA" id="ARBA00023026"/>
    </source>
</evidence>
<keyword evidence="10" id="KW-0560">Oxidoreductase</keyword>
<evidence type="ECO:0000256" key="13">
    <source>
        <dbReference type="ARBA" id="ARBA00049204"/>
    </source>
</evidence>
<name>A0A4P9ZK41_9ASCO</name>
<evidence type="ECO:0000259" key="15">
    <source>
        <dbReference type="Pfam" id="PF00080"/>
    </source>
</evidence>
<evidence type="ECO:0000256" key="6">
    <source>
        <dbReference type="ARBA" id="ARBA00022512"/>
    </source>
</evidence>
<protein>
    <recommendedName>
        <fullName evidence="5">superoxide dismutase</fullName>
        <ecNumber evidence="5">1.15.1.1</ecNumber>
    </recommendedName>
</protein>
<dbReference type="EC" id="1.15.1.1" evidence="5"/>
<dbReference type="GO" id="GO:0005507">
    <property type="term" value="F:copper ion binding"/>
    <property type="evidence" value="ECO:0007669"/>
    <property type="project" value="InterPro"/>
</dbReference>
<evidence type="ECO:0000256" key="10">
    <source>
        <dbReference type="ARBA" id="ARBA00023002"/>
    </source>
</evidence>
<comment type="similarity">
    <text evidence="4">Belongs to the Cu-Zn superoxide dismutase family.</text>
</comment>
<evidence type="ECO:0000256" key="1">
    <source>
        <dbReference type="ARBA" id="ARBA00001935"/>
    </source>
</evidence>